<dbReference type="PANTHER" id="PTHR33164">
    <property type="entry name" value="TRANSCRIPTIONAL REGULATOR, MARR FAMILY"/>
    <property type="match status" value="1"/>
</dbReference>
<reference evidence="2" key="1">
    <citation type="submission" date="2021-02" db="EMBL/GenBank/DDBJ databases">
        <title>Natronoglycomyces albus gen. nov., sp. nov, a haloalkaliphilic actinobacterium from a soda solonchak soil.</title>
        <authorList>
            <person name="Sorokin D.Y."/>
            <person name="Khijniak T.V."/>
            <person name="Zakharycheva A.P."/>
            <person name="Boueva O.V."/>
            <person name="Ariskina E.V."/>
            <person name="Hahnke R.L."/>
            <person name="Bunk B."/>
            <person name="Sproer C."/>
            <person name="Schumann P."/>
            <person name="Evtushenko L.I."/>
            <person name="Kublanov I.V."/>
        </authorList>
    </citation>
    <scope>NUCLEOTIDE SEQUENCE</scope>
    <source>
        <strain evidence="2">DSM 106290</strain>
    </source>
</reference>
<evidence type="ECO:0000313" key="2">
    <source>
        <dbReference type="EMBL" id="QSB05894.1"/>
    </source>
</evidence>
<accession>A0A895XKN3</accession>
<dbReference type="GO" id="GO:0003700">
    <property type="term" value="F:DNA-binding transcription factor activity"/>
    <property type="evidence" value="ECO:0007669"/>
    <property type="project" value="InterPro"/>
</dbReference>
<evidence type="ECO:0000313" key="3">
    <source>
        <dbReference type="Proteomes" id="UP000662939"/>
    </source>
</evidence>
<evidence type="ECO:0000259" key="1">
    <source>
        <dbReference type="PROSITE" id="PS50995"/>
    </source>
</evidence>
<dbReference type="Pfam" id="PF12802">
    <property type="entry name" value="MarR_2"/>
    <property type="match status" value="1"/>
</dbReference>
<dbReference type="PROSITE" id="PS50995">
    <property type="entry name" value="HTH_MARR_2"/>
    <property type="match status" value="1"/>
</dbReference>
<keyword evidence="3" id="KW-1185">Reference proteome</keyword>
<dbReference type="InterPro" id="IPR000835">
    <property type="entry name" value="HTH_MarR-typ"/>
</dbReference>
<gene>
    <name evidence="2" type="ORF">JQS30_02920</name>
</gene>
<dbReference type="Gene3D" id="1.10.10.10">
    <property type="entry name" value="Winged helix-like DNA-binding domain superfamily/Winged helix DNA-binding domain"/>
    <property type="match status" value="1"/>
</dbReference>
<dbReference type="EMBL" id="CP070496">
    <property type="protein sequence ID" value="QSB05894.1"/>
    <property type="molecule type" value="Genomic_DNA"/>
</dbReference>
<dbReference type="SMART" id="SM00347">
    <property type="entry name" value="HTH_MARR"/>
    <property type="match status" value="1"/>
</dbReference>
<sequence length="131" mass="14984">MDSAMESVLLDKWHKTLTLYHELSCALESTLQELHGLGLSEFEVLERLRRYEAECERGSDECALKTLESRMHLSQSALSRTVSRLTNDGLVIRDINTTDRRAAMLKLTDEGRAKHEEAKPSHREVLAKFLD</sequence>
<dbReference type="RefSeq" id="WP_213171905.1">
    <property type="nucleotide sequence ID" value="NZ_CP070496.1"/>
</dbReference>
<dbReference type="InterPro" id="IPR039422">
    <property type="entry name" value="MarR/SlyA-like"/>
</dbReference>
<dbReference type="KEGG" id="nav:JQS30_02920"/>
<dbReference type="InterPro" id="IPR036388">
    <property type="entry name" value="WH-like_DNA-bd_sf"/>
</dbReference>
<proteinExistence type="predicted"/>
<dbReference type="PANTHER" id="PTHR33164:SF99">
    <property type="entry name" value="MARR FAMILY REGULATORY PROTEIN"/>
    <property type="match status" value="1"/>
</dbReference>
<dbReference type="Proteomes" id="UP000662939">
    <property type="component" value="Chromosome"/>
</dbReference>
<organism evidence="2 3">
    <name type="scientific">Natronoglycomyces albus</name>
    <dbReference type="NCBI Taxonomy" id="2811108"/>
    <lineage>
        <taxon>Bacteria</taxon>
        <taxon>Bacillati</taxon>
        <taxon>Actinomycetota</taxon>
        <taxon>Actinomycetes</taxon>
        <taxon>Glycomycetales</taxon>
        <taxon>Glycomycetaceae</taxon>
        <taxon>Natronoglycomyces</taxon>
    </lineage>
</organism>
<feature type="domain" description="HTH marR-type" evidence="1">
    <location>
        <begin position="1"/>
        <end position="131"/>
    </location>
</feature>
<dbReference type="GO" id="GO:0006950">
    <property type="term" value="P:response to stress"/>
    <property type="evidence" value="ECO:0007669"/>
    <property type="project" value="TreeGrafter"/>
</dbReference>
<name>A0A895XKN3_9ACTN</name>
<dbReference type="AlphaFoldDB" id="A0A895XKN3"/>
<dbReference type="SUPFAM" id="SSF46785">
    <property type="entry name" value="Winged helix' DNA-binding domain"/>
    <property type="match status" value="1"/>
</dbReference>
<dbReference type="InterPro" id="IPR036390">
    <property type="entry name" value="WH_DNA-bd_sf"/>
</dbReference>
<protein>
    <submittedName>
        <fullName evidence="2">MarR family transcriptional regulator</fullName>
    </submittedName>
</protein>